<dbReference type="OrthoDB" id="495783at2"/>
<keyword evidence="3" id="KW-1185">Reference proteome</keyword>
<dbReference type="STRING" id="37625.SAMN05660420_03203"/>
<organism evidence="2 3">
    <name type="scientific">Desulfuromusa kysingii</name>
    <dbReference type="NCBI Taxonomy" id="37625"/>
    <lineage>
        <taxon>Bacteria</taxon>
        <taxon>Pseudomonadati</taxon>
        <taxon>Thermodesulfobacteriota</taxon>
        <taxon>Desulfuromonadia</taxon>
        <taxon>Desulfuromonadales</taxon>
        <taxon>Geopsychrobacteraceae</taxon>
        <taxon>Desulfuromusa</taxon>
    </lineage>
</organism>
<gene>
    <name evidence="2" type="ORF">SAMN05660420_03203</name>
</gene>
<dbReference type="PANTHER" id="PTHR30087">
    <property type="entry name" value="INNER MEMBRANE PROTEIN"/>
    <property type="match status" value="1"/>
</dbReference>
<proteinExistence type="predicted"/>
<dbReference type="PANTHER" id="PTHR30087:SF0">
    <property type="entry name" value="INNER MEMBRANE PROTEIN"/>
    <property type="match status" value="1"/>
</dbReference>
<name>A0A1H4E369_9BACT</name>
<evidence type="ECO:0000313" key="2">
    <source>
        <dbReference type="EMBL" id="SEA79475.1"/>
    </source>
</evidence>
<accession>A0A1H4E369</accession>
<sequence length="248" mass="28170">MIPLKLKLCTMAGGRRTEKRINLLSLRGIMAKEKIRLGICPGLIDIAPGFAGDNDLASFVTSTLASAIEYVFVCPDVGEERCGQNALQREDFMINTFVLKRWLKTLGQGKTAGNLVDFHSRHKYLIMARWVESYRQMGKLVARSGEMEAEILYQDYLQLLLNTLRLNTTIPKHVNVLQHIFGYFKKHLSAAEKQEVMSAFDRFRTLQAPLIVPITLLNHLAHKYQQPYLLQQVYLNPSLLASRQGGHV</sequence>
<dbReference type="Pfam" id="PF08349">
    <property type="entry name" value="DUF1722"/>
    <property type="match status" value="1"/>
</dbReference>
<evidence type="ECO:0000313" key="3">
    <source>
        <dbReference type="Proteomes" id="UP000199409"/>
    </source>
</evidence>
<protein>
    <submittedName>
        <fullName evidence="2">Uncharacterized conserved protein YbgA, DUF1722 family</fullName>
    </submittedName>
</protein>
<feature type="domain" description="DUF1722" evidence="1">
    <location>
        <begin position="123"/>
        <end position="237"/>
    </location>
</feature>
<dbReference type="AlphaFoldDB" id="A0A1H4E369"/>
<reference evidence="2 3" key="1">
    <citation type="submission" date="2016-10" db="EMBL/GenBank/DDBJ databases">
        <authorList>
            <person name="de Groot N.N."/>
        </authorList>
    </citation>
    <scope>NUCLEOTIDE SEQUENCE [LARGE SCALE GENOMIC DNA]</scope>
    <source>
        <strain evidence="2 3">DSM 7343</strain>
    </source>
</reference>
<evidence type="ECO:0000259" key="1">
    <source>
        <dbReference type="Pfam" id="PF08349"/>
    </source>
</evidence>
<dbReference type="Proteomes" id="UP000199409">
    <property type="component" value="Unassembled WGS sequence"/>
</dbReference>
<dbReference type="EMBL" id="FNQN01000013">
    <property type="protein sequence ID" value="SEA79475.1"/>
    <property type="molecule type" value="Genomic_DNA"/>
</dbReference>
<dbReference type="InterPro" id="IPR013560">
    <property type="entry name" value="DUF1722"/>
</dbReference>